<gene>
    <name evidence="3" type="ORF">RM531_05715</name>
</gene>
<dbReference type="EMBL" id="JAVRHY010000004">
    <property type="protein sequence ID" value="MDT0617962.1"/>
    <property type="molecule type" value="Genomic_DNA"/>
</dbReference>
<dbReference type="PANTHER" id="PTHR43240">
    <property type="entry name" value="1,4-DIHYDROXY-2-NAPHTHOYL-COA THIOESTERASE 1"/>
    <property type="match status" value="1"/>
</dbReference>
<dbReference type="Proteomes" id="UP001259982">
    <property type="component" value="Unassembled WGS sequence"/>
</dbReference>
<dbReference type="Pfam" id="PF03061">
    <property type="entry name" value="4HBT"/>
    <property type="match status" value="1"/>
</dbReference>
<keyword evidence="1 3" id="KW-0378">Hydrolase</keyword>
<dbReference type="InterPro" id="IPR029069">
    <property type="entry name" value="HotDog_dom_sf"/>
</dbReference>
<evidence type="ECO:0000256" key="1">
    <source>
        <dbReference type="ARBA" id="ARBA00022801"/>
    </source>
</evidence>
<dbReference type="NCBIfam" id="TIGR00369">
    <property type="entry name" value="unchar_dom_1"/>
    <property type="match status" value="1"/>
</dbReference>
<evidence type="ECO:0000313" key="3">
    <source>
        <dbReference type="EMBL" id="MDT0617962.1"/>
    </source>
</evidence>
<comment type="caution">
    <text evidence="3">The sequence shown here is derived from an EMBL/GenBank/DDBJ whole genome shotgun (WGS) entry which is preliminary data.</text>
</comment>
<protein>
    <submittedName>
        <fullName evidence="3">PaaI family thioesterase</fullName>
        <ecNumber evidence="3">3.1.2.-</ecNumber>
    </submittedName>
</protein>
<evidence type="ECO:0000313" key="4">
    <source>
        <dbReference type="Proteomes" id="UP001259982"/>
    </source>
</evidence>
<sequence length="145" mass="16099">MNAPPPDAATLPDDPRALVAAVPYAAYLDLRIERDADGARIFRLPYREDLIGNARLPALHGGAIAGFVESAALFEVLISQAQQRVPRVVDMTVDYLRSGRARDTFAVGRVVRQGSRIAQVQVDVWQDQRERLIAFARADFLLQED</sequence>
<dbReference type="InterPro" id="IPR003736">
    <property type="entry name" value="PAAI_dom"/>
</dbReference>
<dbReference type="InterPro" id="IPR006683">
    <property type="entry name" value="Thioestr_dom"/>
</dbReference>
<accession>A0ABU3B692</accession>
<reference evidence="3 4" key="1">
    <citation type="submission" date="2023-09" db="EMBL/GenBank/DDBJ databases">
        <authorList>
            <person name="Rey-Velasco X."/>
        </authorList>
    </citation>
    <scope>NUCLEOTIDE SEQUENCE [LARGE SCALE GENOMIC DNA]</scope>
    <source>
        <strain evidence="3 4">P385</strain>
    </source>
</reference>
<keyword evidence="4" id="KW-1185">Reference proteome</keyword>
<dbReference type="SUPFAM" id="SSF54637">
    <property type="entry name" value="Thioesterase/thiol ester dehydrase-isomerase"/>
    <property type="match status" value="1"/>
</dbReference>
<dbReference type="GO" id="GO:0016787">
    <property type="term" value="F:hydrolase activity"/>
    <property type="evidence" value="ECO:0007669"/>
    <property type="project" value="UniProtKB-KW"/>
</dbReference>
<dbReference type="EC" id="3.1.2.-" evidence="3"/>
<evidence type="ECO:0000259" key="2">
    <source>
        <dbReference type="Pfam" id="PF03061"/>
    </source>
</evidence>
<organism evidence="3 4">
    <name type="scientific">Spectribacter acetivorans</name>
    <dbReference type="NCBI Taxonomy" id="3075603"/>
    <lineage>
        <taxon>Bacteria</taxon>
        <taxon>Pseudomonadati</taxon>
        <taxon>Pseudomonadota</taxon>
        <taxon>Gammaproteobacteria</taxon>
        <taxon>Salinisphaerales</taxon>
        <taxon>Salinisphaeraceae</taxon>
        <taxon>Spectribacter</taxon>
    </lineage>
</organism>
<proteinExistence type="predicted"/>
<dbReference type="Gene3D" id="3.10.129.10">
    <property type="entry name" value="Hotdog Thioesterase"/>
    <property type="match status" value="1"/>
</dbReference>
<dbReference type="RefSeq" id="WP_311657952.1">
    <property type="nucleotide sequence ID" value="NZ_JAVRHY010000004.1"/>
</dbReference>
<feature type="domain" description="Thioesterase" evidence="2">
    <location>
        <begin position="59"/>
        <end position="131"/>
    </location>
</feature>
<dbReference type="CDD" id="cd03443">
    <property type="entry name" value="PaaI_thioesterase"/>
    <property type="match status" value="1"/>
</dbReference>
<name>A0ABU3B692_9GAMM</name>
<dbReference type="PANTHER" id="PTHR43240:SF3">
    <property type="entry name" value="THIOESTERASE DOMAIN-CONTAINING PROTEIN"/>
    <property type="match status" value="1"/>
</dbReference>